<accession>A0A1I3HK15</accession>
<dbReference type="AlphaFoldDB" id="A0A1I3HK15"/>
<feature type="region of interest" description="Disordered" evidence="1">
    <location>
        <begin position="1"/>
        <end position="35"/>
    </location>
</feature>
<dbReference type="Proteomes" id="UP000199377">
    <property type="component" value="Unassembled WGS sequence"/>
</dbReference>
<keyword evidence="3" id="KW-1185">Reference proteome</keyword>
<dbReference type="OrthoDB" id="9810895at2"/>
<evidence type="ECO:0000313" key="3">
    <source>
        <dbReference type="Proteomes" id="UP000199377"/>
    </source>
</evidence>
<gene>
    <name evidence="2" type="ORF">SAMN05216258_10642</name>
</gene>
<organism evidence="2 3">
    <name type="scientific">Albimonas pacifica</name>
    <dbReference type="NCBI Taxonomy" id="1114924"/>
    <lineage>
        <taxon>Bacteria</taxon>
        <taxon>Pseudomonadati</taxon>
        <taxon>Pseudomonadota</taxon>
        <taxon>Alphaproteobacteria</taxon>
        <taxon>Rhodobacterales</taxon>
        <taxon>Paracoccaceae</taxon>
        <taxon>Albimonas</taxon>
    </lineage>
</organism>
<dbReference type="STRING" id="1114924.SAMN05216258_10642"/>
<dbReference type="RefSeq" id="WP_092860413.1">
    <property type="nucleotide sequence ID" value="NZ_FOQH01000006.1"/>
</dbReference>
<proteinExistence type="predicted"/>
<reference evidence="2 3" key="1">
    <citation type="submission" date="2016-10" db="EMBL/GenBank/DDBJ databases">
        <authorList>
            <person name="de Groot N.N."/>
        </authorList>
    </citation>
    <scope>NUCLEOTIDE SEQUENCE [LARGE SCALE GENOMIC DNA]</scope>
    <source>
        <strain evidence="2 3">CGMCC 1.11030</strain>
    </source>
</reference>
<protein>
    <submittedName>
        <fullName evidence="2">Uncharacterized protein</fullName>
    </submittedName>
</protein>
<name>A0A1I3HK15_9RHOB</name>
<dbReference type="EMBL" id="FOQH01000006">
    <property type="protein sequence ID" value="SFI36118.1"/>
    <property type="molecule type" value="Genomic_DNA"/>
</dbReference>
<evidence type="ECO:0000256" key="1">
    <source>
        <dbReference type="SAM" id="MobiDB-lite"/>
    </source>
</evidence>
<evidence type="ECO:0000313" key="2">
    <source>
        <dbReference type="EMBL" id="SFI36118.1"/>
    </source>
</evidence>
<sequence>MTSPDLPAADGRADDGRATPLHGRKTRSDRTKPPRGACVPSGWWILPGAILGALLVGGLTTCARAQALTICGPRPALLATLAARGERPVFLGLSGEVVVEMLVAPGGGWTLITTAPEGMSCILAAGEAATPVGPRSAGSEREG</sequence>